<feature type="domain" description="Guanylate cyclase" evidence="2">
    <location>
        <begin position="274"/>
        <end position="398"/>
    </location>
</feature>
<keyword evidence="4" id="KW-1185">Reference proteome</keyword>
<reference evidence="3 4" key="1">
    <citation type="submission" date="2017-04" db="EMBL/GenBank/DDBJ databases">
        <title>Draft genome sequence of Zooshikella ganghwensis VG4 isolated from Red Sea sediments.</title>
        <authorList>
            <person name="Rehman Z."/>
            <person name="Alam I."/>
            <person name="Kamau A."/>
            <person name="Bajic V."/>
            <person name="Leiknes T."/>
        </authorList>
    </citation>
    <scope>NUCLEOTIDE SEQUENCE [LARGE SCALE GENOMIC DNA]</scope>
    <source>
        <strain evidence="3 4">VG4</strain>
    </source>
</reference>
<dbReference type="Proteomes" id="UP000257039">
    <property type="component" value="Unassembled WGS sequence"/>
</dbReference>
<dbReference type="CDD" id="cd07302">
    <property type="entry name" value="CHD"/>
    <property type="match status" value="1"/>
</dbReference>
<feature type="transmembrane region" description="Helical" evidence="1">
    <location>
        <begin position="78"/>
        <end position="97"/>
    </location>
</feature>
<dbReference type="AlphaFoldDB" id="A0A4P9VPI8"/>
<dbReference type="GO" id="GO:0004016">
    <property type="term" value="F:adenylate cyclase activity"/>
    <property type="evidence" value="ECO:0007669"/>
    <property type="project" value="UniProtKB-ARBA"/>
</dbReference>
<gene>
    <name evidence="3" type="ORF">B9G39_13025</name>
</gene>
<sequence length="451" mass="50799">MYIPRIRQLPKRILYAVSQQQAESERVIAWVELVIVLLFILLYSSSPKTFTRQHSIFNLSEWQSDCCTLWELIQSEPVPWALGIYLIFSALRLALVYRHPSHNWHAYLAIFMDFALLYCLIWSFHIQYMQPAAFYLKAPTMLYVFIFIAIRALRFERRFVLFSGLCAATGWLLLMLYALYHDSTQNLMTRNYVEYLTSNTILVGAELDKIITIVCVTLILAIAIGRGRHLLIEAVFESSTVQDLSRFVPETVVENLSTSEERLQAGNGEVKEATLLFTDIEGFTSLSESLPPEQLIQVLNDYFSIIAEPLKRYGGTINQFQGDAILASFNIPISAATHAANAIQAALAIPEALTIGDITLRTRIGINTGRVVGGLIGTSDRLTYTVHGEAVNLAARLEALNKDYGTRLLITESTRLSAGDEAFVYQQVDKIKARGLTHSTEIYTVRLKQSP</sequence>
<evidence type="ECO:0000313" key="3">
    <source>
        <dbReference type="EMBL" id="RDH44294.1"/>
    </source>
</evidence>
<dbReference type="PROSITE" id="PS50125">
    <property type="entry name" value="GUANYLATE_CYCLASE_2"/>
    <property type="match status" value="1"/>
</dbReference>
<dbReference type="InterPro" id="IPR029787">
    <property type="entry name" value="Nucleotide_cyclase"/>
</dbReference>
<protein>
    <submittedName>
        <fullName evidence="3">Adenylate/guanylate cyclase domain-containing protein</fullName>
    </submittedName>
</protein>
<dbReference type="Gene3D" id="3.30.70.1230">
    <property type="entry name" value="Nucleotide cyclase"/>
    <property type="match status" value="1"/>
</dbReference>
<dbReference type="SUPFAM" id="SSF55073">
    <property type="entry name" value="Nucleotide cyclase"/>
    <property type="match status" value="1"/>
</dbReference>
<keyword evidence="1" id="KW-1133">Transmembrane helix</keyword>
<feature type="transmembrane region" description="Helical" evidence="1">
    <location>
        <begin position="159"/>
        <end position="180"/>
    </location>
</feature>
<feature type="transmembrane region" description="Helical" evidence="1">
    <location>
        <begin position="132"/>
        <end position="152"/>
    </location>
</feature>
<evidence type="ECO:0000313" key="4">
    <source>
        <dbReference type="Proteomes" id="UP000257039"/>
    </source>
</evidence>
<feature type="transmembrane region" description="Helical" evidence="1">
    <location>
        <begin position="200"/>
        <end position="224"/>
    </location>
</feature>
<feature type="transmembrane region" description="Helical" evidence="1">
    <location>
        <begin position="104"/>
        <end position="126"/>
    </location>
</feature>
<name>A0A4P9VPI8_9GAMM</name>
<keyword evidence="1" id="KW-0812">Transmembrane</keyword>
<organism evidence="3 4">
    <name type="scientific">Zooshikella ganghwensis</name>
    <dbReference type="NCBI Taxonomy" id="202772"/>
    <lineage>
        <taxon>Bacteria</taxon>
        <taxon>Pseudomonadati</taxon>
        <taxon>Pseudomonadota</taxon>
        <taxon>Gammaproteobacteria</taxon>
        <taxon>Oceanospirillales</taxon>
        <taxon>Zooshikellaceae</taxon>
        <taxon>Zooshikella</taxon>
    </lineage>
</organism>
<accession>A0A4P9VPI8</accession>
<dbReference type="GO" id="GO:0035556">
    <property type="term" value="P:intracellular signal transduction"/>
    <property type="evidence" value="ECO:0007669"/>
    <property type="project" value="InterPro"/>
</dbReference>
<dbReference type="Pfam" id="PF00211">
    <property type="entry name" value="Guanylate_cyc"/>
    <property type="match status" value="1"/>
</dbReference>
<keyword evidence="1" id="KW-0472">Membrane</keyword>
<evidence type="ECO:0000256" key="1">
    <source>
        <dbReference type="SAM" id="Phobius"/>
    </source>
</evidence>
<dbReference type="GO" id="GO:0009190">
    <property type="term" value="P:cyclic nucleotide biosynthetic process"/>
    <property type="evidence" value="ECO:0007669"/>
    <property type="project" value="InterPro"/>
</dbReference>
<dbReference type="PANTHER" id="PTHR43081:SF1">
    <property type="entry name" value="ADENYLATE CYCLASE, TERMINAL-DIFFERENTIATION SPECIFIC"/>
    <property type="match status" value="1"/>
</dbReference>
<evidence type="ECO:0000259" key="2">
    <source>
        <dbReference type="PROSITE" id="PS50125"/>
    </source>
</evidence>
<comment type="caution">
    <text evidence="3">The sequence shown here is derived from an EMBL/GenBank/DDBJ whole genome shotgun (WGS) entry which is preliminary data.</text>
</comment>
<dbReference type="InterPro" id="IPR001054">
    <property type="entry name" value="A/G_cyclase"/>
</dbReference>
<dbReference type="EMBL" id="NDXW01000001">
    <property type="protein sequence ID" value="RDH44294.1"/>
    <property type="molecule type" value="Genomic_DNA"/>
</dbReference>
<dbReference type="RefSeq" id="WP_094787480.1">
    <property type="nucleotide sequence ID" value="NZ_NDXW01000001.1"/>
</dbReference>
<dbReference type="PANTHER" id="PTHR43081">
    <property type="entry name" value="ADENYLATE CYCLASE, TERMINAL-DIFFERENTIATION SPECIFIC-RELATED"/>
    <property type="match status" value="1"/>
</dbReference>
<dbReference type="InterPro" id="IPR050697">
    <property type="entry name" value="Adenylyl/Guanylyl_Cyclase_3/4"/>
</dbReference>
<dbReference type="SMART" id="SM00044">
    <property type="entry name" value="CYCc"/>
    <property type="match status" value="1"/>
</dbReference>
<feature type="transmembrane region" description="Helical" evidence="1">
    <location>
        <begin position="27"/>
        <end position="45"/>
    </location>
</feature>
<proteinExistence type="predicted"/>